<feature type="chain" id="PRO_5035174187" evidence="6">
    <location>
        <begin position="24"/>
        <end position="429"/>
    </location>
</feature>
<dbReference type="InterPro" id="IPR050490">
    <property type="entry name" value="Bact_solute-bd_prot1"/>
</dbReference>
<dbReference type="CDD" id="cd13585">
    <property type="entry name" value="PBP2_TMBP_like"/>
    <property type="match status" value="1"/>
</dbReference>
<dbReference type="PROSITE" id="PS51257">
    <property type="entry name" value="PROKAR_LIPOPROTEIN"/>
    <property type="match status" value="1"/>
</dbReference>
<dbReference type="Proteomes" id="UP000612585">
    <property type="component" value="Unassembled WGS sequence"/>
</dbReference>
<proteinExistence type="predicted"/>
<feature type="signal peptide" evidence="6">
    <location>
        <begin position="1"/>
        <end position="23"/>
    </location>
</feature>
<dbReference type="InterPro" id="IPR006059">
    <property type="entry name" value="SBP"/>
</dbReference>
<keyword evidence="4" id="KW-0564">Palmitate</keyword>
<evidence type="ECO:0000256" key="4">
    <source>
        <dbReference type="ARBA" id="ARBA00023139"/>
    </source>
</evidence>
<dbReference type="AlphaFoldDB" id="A0A8J3Z5V3"/>
<evidence type="ECO:0000256" key="5">
    <source>
        <dbReference type="ARBA" id="ARBA00023288"/>
    </source>
</evidence>
<comment type="caution">
    <text evidence="7">The sequence shown here is derived from an EMBL/GenBank/DDBJ whole genome shotgun (WGS) entry which is preliminary data.</text>
</comment>
<evidence type="ECO:0000256" key="1">
    <source>
        <dbReference type="ARBA" id="ARBA00022475"/>
    </source>
</evidence>
<accession>A0A8J3Z5V3</accession>
<organism evidence="7 8">
    <name type="scientific">Virgisporangium aurantiacum</name>
    <dbReference type="NCBI Taxonomy" id="175570"/>
    <lineage>
        <taxon>Bacteria</taxon>
        <taxon>Bacillati</taxon>
        <taxon>Actinomycetota</taxon>
        <taxon>Actinomycetes</taxon>
        <taxon>Micromonosporales</taxon>
        <taxon>Micromonosporaceae</taxon>
        <taxon>Virgisporangium</taxon>
    </lineage>
</organism>
<reference evidence="7" key="1">
    <citation type="submission" date="2021-01" db="EMBL/GenBank/DDBJ databases">
        <title>Whole genome shotgun sequence of Virgisporangium aurantiacum NBRC 16421.</title>
        <authorList>
            <person name="Komaki H."/>
            <person name="Tamura T."/>
        </authorList>
    </citation>
    <scope>NUCLEOTIDE SEQUENCE</scope>
    <source>
        <strain evidence="7">NBRC 16421</strain>
    </source>
</reference>
<keyword evidence="3" id="KW-0472">Membrane</keyword>
<dbReference type="EMBL" id="BOPG01000019">
    <property type="protein sequence ID" value="GIJ55475.1"/>
    <property type="molecule type" value="Genomic_DNA"/>
</dbReference>
<evidence type="ECO:0000256" key="3">
    <source>
        <dbReference type="ARBA" id="ARBA00023136"/>
    </source>
</evidence>
<dbReference type="RefSeq" id="WP_203992354.1">
    <property type="nucleotide sequence ID" value="NZ_BOPG01000019.1"/>
</dbReference>
<dbReference type="SUPFAM" id="SSF53850">
    <property type="entry name" value="Periplasmic binding protein-like II"/>
    <property type="match status" value="1"/>
</dbReference>
<dbReference type="Gene3D" id="3.40.190.10">
    <property type="entry name" value="Periplasmic binding protein-like II"/>
    <property type="match status" value="3"/>
</dbReference>
<dbReference type="PANTHER" id="PTHR43649:SF33">
    <property type="entry name" value="POLYGALACTURONAN_RHAMNOGALACTURONAN-BINDING PROTEIN YTCQ"/>
    <property type="match status" value="1"/>
</dbReference>
<keyword evidence="8" id="KW-1185">Reference proteome</keyword>
<sequence>MKRSRLLASVFCLFLLTGTAACGDDDDGAKGPVELTFWSWAPNIEKVVDQWNAANPDIKVTFNKQAGGDEMLTKLLTAAKANEAPDLAQAEYQVLPTLVSNNVLTDISKYVGDAKSKFADGVWGQVTLGGNLVYAVPQDSGPMMLYYRHDLFAKYGLTVPKTWDEFAATAAALRAKDPSKYLTTFSANDPGWFTGLTQQAGGKWWGYSGDTWSVTVNDAATKKVAGYWSDLVARGVVDNKPMYTPEWNKALSDGTLLAWPSAIWAPGVLTGNAPGTKGLWTMAPLPQWSAGENRTGNWGGSSTGVTRSSKHKAEAAKFAVWMNTDPAATTTLVKESGIYPAARDAQNGPALKQPPAFFAQQESFYVDAKAIAETAAPFVWGPNVNVTYSTYKDAFGKAAAAKSPFGPAVDAMQEATVADMRKSGFKLAG</sequence>
<gene>
    <name evidence="7" type="ORF">Vau01_029910</name>
</gene>
<evidence type="ECO:0000256" key="6">
    <source>
        <dbReference type="SAM" id="SignalP"/>
    </source>
</evidence>
<evidence type="ECO:0000256" key="2">
    <source>
        <dbReference type="ARBA" id="ARBA00022729"/>
    </source>
</evidence>
<protein>
    <submittedName>
        <fullName evidence="7">Sugar ABC transporter substrate-binding protein</fullName>
    </submittedName>
</protein>
<keyword evidence="5" id="KW-0449">Lipoprotein</keyword>
<dbReference type="Pfam" id="PF01547">
    <property type="entry name" value="SBP_bac_1"/>
    <property type="match status" value="1"/>
</dbReference>
<keyword evidence="1" id="KW-1003">Cell membrane</keyword>
<evidence type="ECO:0000313" key="8">
    <source>
        <dbReference type="Proteomes" id="UP000612585"/>
    </source>
</evidence>
<dbReference type="PANTHER" id="PTHR43649">
    <property type="entry name" value="ARABINOSE-BINDING PROTEIN-RELATED"/>
    <property type="match status" value="1"/>
</dbReference>
<keyword evidence="2 6" id="KW-0732">Signal</keyword>
<name>A0A8J3Z5V3_9ACTN</name>
<evidence type="ECO:0000313" key="7">
    <source>
        <dbReference type="EMBL" id="GIJ55475.1"/>
    </source>
</evidence>